<protein>
    <submittedName>
        <fullName evidence="2">Uncharacterized protein</fullName>
    </submittedName>
</protein>
<dbReference type="OrthoDB" id="3331362at2759"/>
<keyword evidence="3" id="KW-1185">Reference proteome</keyword>
<gene>
    <name evidence="2" type="ORF">PIIN_08665</name>
</gene>
<feature type="compositionally biased region" description="Low complexity" evidence="1">
    <location>
        <begin position="185"/>
        <end position="199"/>
    </location>
</feature>
<organism evidence="2 3">
    <name type="scientific">Serendipita indica (strain DSM 11827)</name>
    <name type="common">Root endophyte fungus</name>
    <name type="synonym">Piriformospora indica</name>
    <dbReference type="NCBI Taxonomy" id="1109443"/>
    <lineage>
        <taxon>Eukaryota</taxon>
        <taxon>Fungi</taxon>
        <taxon>Dikarya</taxon>
        <taxon>Basidiomycota</taxon>
        <taxon>Agaricomycotina</taxon>
        <taxon>Agaricomycetes</taxon>
        <taxon>Sebacinales</taxon>
        <taxon>Serendipitaceae</taxon>
        <taxon>Serendipita</taxon>
    </lineage>
</organism>
<proteinExistence type="predicted"/>
<name>G4TTR2_SERID</name>
<feature type="region of interest" description="Disordered" evidence="1">
    <location>
        <begin position="169"/>
        <end position="240"/>
    </location>
</feature>
<dbReference type="EMBL" id="CAFZ01000345">
    <property type="protein sequence ID" value="CCA74705.1"/>
    <property type="molecule type" value="Genomic_DNA"/>
</dbReference>
<evidence type="ECO:0000313" key="3">
    <source>
        <dbReference type="Proteomes" id="UP000007148"/>
    </source>
</evidence>
<dbReference type="AlphaFoldDB" id="G4TTR2"/>
<dbReference type="HOGENOM" id="CLU_1050183_0_0_1"/>
<reference evidence="2 3" key="1">
    <citation type="journal article" date="2011" name="PLoS Pathog.">
        <title>Endophytic Life Strategies Decoded by Genome and Transcriptome Analyses of the Mutualistic Root Symbiont Piriformospora indica.</title>
        <authorList>
            <person name="Zuccaro A."/>
            <person name="Lahrmann U."/>
            <person name="Guldener U."/>
            <person name="Langen G."/>
            <person name="Pfiffi S."/>
            <person name="Biedenkopf D."/>
            <person name="Wong P."/>
            <person name="Samans B."/>
            <person name="Grimm C."/>
            <person name="Basiewicz M."/>
            <person name="Murat C."/>
            <person name="Martin F."/>
            <person name="Kogel K.H."/>
        </authorList>
    </citation>
    <scope>NUCLEOTIDE SEQUENCE [LARGE SCALE GENOMIC DNA]</scope>
    <source>
        <strain evidence="2 3">DSM 11827</strain>
    </source>
</reference>
<accession>G4TTR2</accession>
<evidence type="ECO:0000256" key="1">
    <source>
        <dbReference type="SAM" id="MobiDB-lite"/>
    </source>
</evidence>
<comment type="caution">
    <text evidence="2">The sequence shown here is derived from an EMBL/GenBank/DDBJ whole genome shotgun (WGS) entry which is preliminary data.</text>
</comment>
<dbReference type="InParanoid" id="G4TTR2"/>
<evidence type="ECO:0000313" key="2">
    <source>
        <dbReference type="EMBL" id="CCA74705.1"/>
    </source>
</evidence>
<dbReference type="Proteomes" id="UP000007148">
    <property type="component" value="Unassembled WGS sequence"/>
</dbReference>
<sequence>MAIANVWRFRNVKQWISPASSVSSIDRFKSGSLEPMSRLRLLRRILAIAMGGLLLAREPFMHIQYMSQDPIHKPPTSLSEVLKVQKTVYSLSSKGLSILGEIPSEINPLSLGSIYSALLGRSVAGVYLLVFWGFGRKAREPYVRALRSLSASLSRLWGRVRSRKRHTLDTDLENMIRPYQRHELSPTSATTTDSPSRSPNDAGSLPVTPSSALSTESRKARLSAPPRFSSLQTTLPPPYSKLDLSRPISGLHAYAYANLSPRTPS</sequence>